<evidence type="ECO:0000256" key="1">
    <source>
        <dbReference type="SAM" id="MobiDB-lite"/>
    </source>
</evidence>
<gene>
    <name evidence="2" type="ORF">LZC95_02345</name>
</gene>
<dbReference type="Proteomes" id="UP001379533">
    <property type="component" value="Chromosome"/>
</dbReference>
<reference evidence="2 3" key="1">
    <citation type="submission" date="2021-12" db="EMBL/GenBank/DDBJ databases">
        <title>Discovery of the Pendulisporaceae a myxobacterial family with distinct sporulation behavior and unique specialized metabolism.</title>
        <authorList>
            <person name="Garcia R."/>
            <person name="Popoff A."/>
            <person name="Bader C.D."/>
            <person name="Loehr J."/>
            <person name="Walesch S."/>
            <person name="Walt C."/>
            <person name="Boldt J."/>
            <person name="Bunk B."/>
            <person name="Haeckl F.J.F.P.J."/>
            <person name="Gunesch A.P."/>
            <person name="Birkelbach J."/>
            <person name="Nuebel U."/>
            <person name="Pietschmann T."/>
            <person name="Bach T."/>
            <person name="Mueller R."/>
        </authorList>
    </citation>
    <scope>NUCLEOTIDE SEQUENCE [LARGE SCALE GENOMIC DNA]</scope>
    <source>
        <strain evidence="2 3">MSr12523</strain>
    </source>
</reference>
<accession>A0ABZ2KAI9</accession>
<protein>
    <submittedName>
        <fullName evidence="2">Uncharacterized protein</fullName>
    </submittedName>
</protein>
<dbReference type="EMBL" id="CP089982">
    <property type="protein sequence ID" value="WXA95682.1"/>
    <property type="molecule type" value="Genomic_DNA"/>
</dbReference>
<keyword evidence="3" id="KW-1185">Reference proteome</keyword>
<evidence type="ECO:0000313" key="3">
    <source>
        <dbReference type="Proteomes" id="UP001379533"/>
    </source>
</evidence>
<name>A0ABZ2KAI9_9BACT</name>
<proteinExistence type="predicted"/>
<dbReference type="RefSeq" id="WP_394846289.1">
    <property type="nucleotide sequence ID" value="NZ_CP089982.1"/>
</dbReference>
<evidence type="ECO:0000313" key="2">
    <source>
        <dbReference type="EMBL" id="WXA95682.1"/>
    </source>
</evidence>
<sequence>MTRLAETFARDVLSAIRSAPLDEILGEGRGRPAVPAAKSTGRAAAPAAAPERKGGNGRLHRRSDDEIGVVVDKIVALLKKNPAGLRAEQIREKLSLAPKELPRPIKDALSGKKITAKGQKRATTYFAK</sequence>
<organism evidence="2 3">
    <name type="scientific">Pendulispora brunnea</name>
    <dbReference type="NCBI Taxonomy" id="2905690"/>
    <lineage>
        <taxon>Bacteria</taxon>
        <taxon>Pseudomonadati</taxon>
        <taxon>Myxococcota</taxon>
        <taxon>Myxococcia</taxon>
        <taxon>Myxococcales</taxon>
        <taxon>Sorangiineae</taxon>
        <taxon>Pendulisporaceae</taxon>
        <taxon>Pendulispora</taxon>
    </lineage>
</organism>
<feature type="region of interest" description="Disordered" evidence="1">
    <location>
        <begin position="25"/>
        <end position="63"/>
    </location>
</feature>